<evidence type="ECO:0000256" key="1">
    <source>
        <dbReference type="ARBA" id="ARBA00004123"/>
    </source>
</evidence>
<dbReference type="InterPro" id="IPR013087">
    <property type="entry name" value="Znf_C2H2_type"/>
</dbReference>
<reference evidence="10" key="1">
    <citation type="journal article" date="2018" name="Nat. Microbiol.">
        <title>Leveraging single-cell genomics to expand the fungal tree of life.</title>
        <authorList>
            <person name="Ahrendt S.R."/>
            <person name="Quandt C.A."/>
            <person name="Ciobanu D."/>
            <person name="Clum A."/>
            <person name="Salamov A."/>
            <person name="Andreopoulos B."/>
            <person name="Cheng J.F."/>
            <person name="Woyke T."/>
            <person name="Pelin A."/>
            <person name="Henrissat B."/>
            <person name="Reynolds N.K."/>
            <person name="Benny G.L."/>
            <person name="Smith M.E."/>
            <person name="James T.Y."/>
            <person name="Grigoriev I.V."/>
        </authorList>
    </citation>
    <scope>NUCLEOTIDE SEQUENCE [LARGE SCALE GENOMIC DNA]</scope>
    <source>
        <strain evidence="10">Baker2002</strain>
    </source>
</reference>
<feature type="non-terminal residue" evidence="9">
    <location>
        <position position="253"/>
    </location>
</feature>
<evidence type="ECO:0000256" key="2">
    <source>
        <dbReference type="ARBA" id="ARBA00022723"/>
    </source>
</evidence>
<evidence type="ECO:0000256" key="3">
    <source>
        <dbReference type="ARBA" id="ARBA00022771"/>
    </source>
</evidence>
<gene>
    <name evidence="9" type="ORF">METBISCDRAFT_10955</name>
</gene>
<dbReference type="PANTHER" id="PTHR24396">
    <property type="entry name" value="ZINC FINGER PROTEIN"/>
    <property type="match status" value="1"/>
</dbReference>
<dbReference type="AlphaFoldDB" id="A0A4P9ZDJ8"/>
<dbReference type="GO" id="GO:0000981">
    <property type="term" value="F:DNA-binding transcription factor activity, RNA polymerase II-specific"/>
    <property type="evidence" value="ECO:0007669"/>
    <property type="project" value="TreeGrafter"/>
</dbReference>
<evidence type="ECO:0000313" key="10">
    <source>
        <dbReference type="Proteomes" id="UP000268321"/>
    </source>
</evidence>
<evidence type="ECO:0000256" key="4">
    <source>
        <dbReference type="ARBA" id="ARBA00022833"/>
    </source>
</evidence>
<evidence type="ECO:0000256" key="7">
    <source>
        <dbReference type="SAM" id="MobiDB-lite"/>
    </source>
</evidence>
<dbReference type="PANTHER" id="PTHR24396:SF19">
    <property type="entry name" value="FI01119P"/>
    <property type="match status" value="1"/>
</dbReference>
<feature type="compositionally biased region" description="Acidic residues" evidence="7">
    <location>
        <begin position="96"/>
        <end position="107"/>
    </location>
</feature>
<dbReference type="SUPFAM" id="SSF57667">
    <property type="entry name" value="beta-beta-alpha zinc fingers"/>
    <property type="match status" value="1"/>
</dbReference>
<feature type="region of interest" description="Disordered" evidence="7">
    <location>
        <begin position="86"/>
        <end position="107"/>
    </location>
</feature>
<evidence type="ECO:0000256" key="6">
    <source>
        <dbReference type="PROSITE-ProRule" id="PRU00042"/>
    </source>
</evidence>
<keyword evidence="4" id="KW-0862">Zinc</keyword>
<keyword evidence="5" id="KW-0539">Nucleus</keyword>
<name>A0A4P9ZDJ8_9ASCO</name>
<dbReference type="InterPro" id="IPR036236">
    <property type="entry name" value="Znf_C2H2_sf"/>
</dbReference>
<evidence type="ECO:0000259" key="8">
    <source>
        <dbReference type="PROSITE" id="PS50157"/>
    </source>
</evidence>
<dbReference type="OrthoDB" id="9439903at2759"/>
<dbReference type="GO" id="GO:0000978">
    <property type="term" value="F:RNA polymerase II cis-regulatory region sequence-specific DNA binding"/>
    <property type="evidence" value="ECO:0007669"/>
    <property type="project" value="TreeGrafter"/>
</dbReference>
<dbReference type="Proteomes" id="UP000268321">
    <property type="component" value="Unassembled WGS sequence"/>
</dbReference>
<keyword evidence="2" id="KW-0479">Metal-binding</keyword>
<evidence type="ECO:0000256" key="5">
    <source>
        <dbReference type="ARBA" id="ARBA00023242"/>
    </source>
</evidence>
<protein>
    <recommendedName>
        <fullName evidence="8">C2H2-type domain-containing protein</fullName>
    </recommendedName>
</protein>
<organism evidence="9 10">
    <name type="scientific">Metschnikowia bicuspidata</name>
    <dbReference type="NCBI Taxonomy" id="27322"/>
    <lineage>
        <taxon>Eukaryota</taxon>
        <taxon>Fungi</taxon>
        <taxon>Dikarya</taxon>
        <taxon>Ascomycota</taxon>
        <taxon>Saccharomycotina</taxon>
        <taxon>Pichiomycetes</taxon>
        <taxon>Metschnikowiaceae</taxon>
        <taxon>Metschnikowia</taxon>
    </lineage>
</organism>
<dbReference type="InterPro" id="IPR051643">
    <property type="entry name" value="Transcr_Reg_ZincFinger"/>
</dbReference>
<proteinExistence type="predicted"/>
<dbReference type="GO" id="GO:0005634">
    <property type="term" value="C:nucleus"/>
    <property type="evidence" value="ECO:0007669"/>
    <property type="project" value="UniProtKB-SubCell"/>
</dbReference>
<dbReference type="GO" id="GO:0008270">
    <property type="term" value="F:zinc ion binding"/>
    <property type="evidence" value="ECO:0007669"/>
    <property type="project" value="UniProtKB-KW"/>
</dbReference>
<dbReference type="SMART" id="SM00355">
    <property type="entry name" value="ZnF_C2H2"/>
    <property type="match status" value="2"/>
</dbReference>
<keyword evidence="10" id="KW-1185">Reference proteome</keyword>
<dbReference type="Gene3D" id="3.30.160.60">
    <property type="entry name" value="Classic Zinc Finger"/>
    <property type="match status" value="1"/>
</dbReference>
<evidence type="ECO:0000313" key="9">
    <source>
        <dbReference type="EMBL" id="RKP30452.1"/>
    </source>
</evidence>
<sequence length="253" mass="28254">PQPCSTGLTTRLLPFKNEKGEIDWAFSDIFPGHELDAFRVTAVSTNTKFSRQTSANQLSPVTVVTLASSNSDSLSGKKLDSVLQIHTPSSSSSEDNNQDIDDEGSAEACDGDENYQCPHCMSNFKMRGYLTRHMKKHSTQKAYKCPFHSSSDSKGGADGSFKCHPTGGFSRRDTYKTHLKSRHFRYPHGTSTKERNSLPGSCSMCGEWFENAEVWTEIHIEGAECNFLPPGFKGKSRIKIRLKKQMARMIKEQ</sequence>
<dbReference type="PROSITE" id="PS50157">
    <property type="entry name" value="ZINC_FINGER_C2H2_2"/>
    <property type="match status" value="1"/>
</dbReference>
<keyword evidence="3 6" id="KW-0863">Zinc-finger</keyword>
<accession>A0A4P9ZDJ8</accession>
<feature type="domain" description="C2H2-type" evidence="8">
    <location>
        <begin position="115"/>
        <end position="142"/>
    </location>
</feature>
<dbReference type="EMBL" id="ML004458">
    <property type="protein sequence ID" value="RKP30452.1"/>
    <property type="molecule type" value="Genomic_DNA"/>
</dbReference>
<comment type="subcellular location">
    <subcellularLocation>
        <location evidence="1">Nucleus</location>
    </subcellularLocation>
</comment>
<dbReference type="PROSITE" id="PS00028">
    <property type="entry name" value="ZINC_FINGER_C2H2_1"/>
    <property type="match status" value="1"/>
</dbReference>
<feature type="compositionally biased region" description="Polar residues" evidence="7">
    <location>
        <begin position="86"/>
        <end position="95"/>
    </location>
</feature>
<feature type="non-terminal residue" evidence="9">
    <location>
        <position position="1"/>
    </location>
</feature>